<accession>A0A919UT98</accession>
<reference evidence="2" key="1">
    <citation type="submission" date="2021-01" db="EMBL/GenBank/DDBJ databases">
        <title>Whole genome shotgun sequence of Acrocarpospora phusangensis NBRC 108782.</title>
        <authorList>
            <person name="Komaki H."/>
            <person name="Tamura T."/>
        </authorList>
    </citation>
    <scope>NUCLEOTIDE SEQUENCE</scope>
    <source>
        <strain evidence="2">NBRC 108782</strain>
    </source>
</reference>
<evidence type="ECO:0000313" key="3">
    <source>
        <dbReference type="Proteomes" id="UP000640052"/>
    </source>
</evidence>
<keyword evidence="3" id="KW-1185">Reference proteome</keyword>
<feature type="region of interest" description="Disordered" evidence="1">
    <location>
        <begin position="1"/>
        <end position="36"/>
    </location>
</feature>
<name>A0A919UT98_9ACTN</name>
<organism evidence="2 3">
    <name type="scientific">Acrocarpospora phusangensis</name>
    <dbReference type="NCBI Taxonomy" id="1070424"/>
    <lineage>
        <taxon>Bacteria</taxon>
        <taxon>Bacillati</taxon>
        <taxon>Actinomycetota</taxon>
        <taxon>Actinomycetes</taxon>
        <taxon>Streptosporangiales</taxon>
        <taxon>Streptosporangiaceae</taxon>
        <taxon>Acrocarpospora</taxon>
    </lineage>
</organism>
<dbReference type="Proteomes" id="UP000640052">
    <property type="component" value="Unassembled WGS sequence"/>
</dbReference>
<gene>
    <name evidence="2" type="ORF">Aph01nite_78330</name>
</gene>
<sequence length="132" mass="13799">MVRDGFAAATRQRASGDDTADDPVVVPAEDRALDPVDPVDAAEASERPAVAATGAAGRGVVPQPTAISAVRQRSARRGLFMLPSRWEGIDAGWKSELWSPSIPEFRGIGPFVADRKIGSAVSPDGHVPSAQV</sequence>
<dbReference type="EMBL" id="BOOA01000132">
    <property type="protein sequence ID" value="GIH29523.1"/>
    <property type="molecule type" value="Genomic_DNA"/>
</dbReference>
<proteinExistence type="predicted"/>
<evidence type="ECO:0000313" key="2">
    <source>
        <dbReference type="EMBL" id="GIH29523.1"/>
    </source>
</evidence>
<dbReference type="AlphaFoldDB" id="A0A919UT98"/>
<protein>
    <submittedName>
        <fullName evidence="2">Uncharacterized protein</fullName>
    </submittedName>
</protein>
<evidence type="ECO:0000256" key="1">
    <source>
        <dbReference type="SAM" id="MobiDB-lite"/>
    </source>
</evidence>
<comment type="caution">
    <text evidence="2">The sequence shown here is derived from an EMBL/GenBank/DDBJ whole genome shotgun (WGS) entry which is preliminary data.</text>
</comment>